<evidence type="ECO:0000259" key="1">
    <source>
        <dbReference type="Pfam" id="PF04945"/>
    </source>
</evidence>
<gene>
    <name evidence="2" type="ORF">VQ7734_02664</name>
</gene>
<dbReference type="EMBL" id="FRFG01000031">
    <property type="protein sequence ID" value="SHO56895.1"/>
    <property type="molecule type" value="Genomic_DNA"/>
</dbReference>
<dbReference type="Proteomes" id="UP000184600">
    <property type="component" value="Unassembled WGS sequence"/>
</dbReference>
<dbReference type="STRING" id="1117707.VQ7734_02664"/>
<proteinExistence type="predicted"/>
<feature type="domain" description="YHS" evidence="1">
    <location>
        <begin position="44"/>
        <end position="90"/>
    </location>
</feature>
<name>A0A1M7YWF2_9VIBR</name>
<protein>
    <submittedName>
        <fullName evidence="2">YHS domain protein</fullName>
    </submittedName>
</protein>
<dbReference type="AlphaFoldDB" id="A0A1M7YWF2"/>
<dbReference type="Pfam" id="PF04945">
    <property type="entry name" value="YHS"/>
    <property type="match status" value="1"/>
</dbReference>
<accession>A0A1M7YWF2</accession>
<sequence length="152" mass="17571">MKSAHLKIWFTLWLTLLFSAQIYASDPIYTGFFSNKALDGYDTVAYFTENKPVKGRSEWMTTYQGADWYFSTQKHLEMFTAAPEKYAPQYGGYCAWAIAEKNDYASADPLQWSLVDGKLYLNYDADIKAKWEQNRAAFIRQGNINWPILTGQ</sequence>
<dbReference type="OrthoDB" id="344729at2"/>
<evidence type="ECO:0000313" key="2">
    <source>
        <dbReference type="EMBL" id="SHO56895.1"/>
    </source>
</evidence>
<evidence type="ECO:0000313" key="3">
    <source>
        <dbReference type="Proteomes" id="UP000184600"/>
    </source>
</evidence>
<reference evidence="3" key="1">
    <citation type="submission" date="2016-12" db="EMBL/GenBank/DDBJ databases">
        <authorList>
            <person name="Rodrigo-Torres L."/>
            <person name="Arahal R.D."/>
            <person name="Lucena T."/>
        </authorList>
    </citation>
    <scope>NUCLEOTIDE SEQUENCE [LARGE SCALE GENOMIC DNA]</scope>
</reference>
<dbReference type="RefSeq" id="WP_073583342.1">
    <property type="nucleotide sequence ID" value="NZ_AP024898.1"/>
</dbReference>
<dbReference type="InterPro" id="IPR007029">
    <property type="entry name" value="YHS_dom"/>
</dbReference>
<dbReference type="NCBIfam" id="NF041384">
    <property type="entry name" value="YHS_seleno_dom"/>
    <property type="match status" value="1"/>
</dbReference>
<keyword evidence="3" id="KW-1185">Reference proteome</keyword>
<organism evidence="2 3">
    <name type="scientific">Vibrio quintilis</name>
    <dbReference type="NCBI Taxonomy" id="1117707"/>
    <lineage>
        <taxon>Bacteria</taxon>
        <taxon>Pseudomonadati</taxon>
        <taxon>Pseudomonadota</taxon>
        <taxon>Gammaproteobacteria</taxon>
        <taxon>Vibrionales</taxon>
        <taxon>Vibrionaceae</taxon>
        <taxon>Vibrio</taxon>
    </lineage>
</organism>